<accession>A0ABT1ID99</accession>
<evidence type="ECO:0000313" key="3">
    <source>
        <dbReference type="Proteomes" id="UP001205185"/>
    </source>
</evidence>
<feature type="region of interest" description="Disordered" evidence="1">
    <location>
        <begin position="34"/>
        <end position="73"/>
    </location>
</feature>
<dbReference type="RefSeq" id="WP_253887560.1">
    <property type="nucleotide sequence ID" value="NZ_BAAAVB010000009.1"/>
</dbReference>
<protein>
    <recommendedName>
        <fullName evidence="4">Secreted protein</fullName>
    </recommendedName>
</protein>
<feature type="compositionally biased region" description="Acidic residues" evidence="1">
    <location>
        <begin position="42"/>
        <end position="60"/>
    </location>
</feature>
<proteinExistence type="predicted"/>
<keyword evidence="3" id="KW-1185">Reference proteome</keyword>
<sequence>MATALWIVAAVVAVAVIVWRLRRANTTLETILREERERTEPVDTEPGDDEGPEAELAEPDDQPHSVGRQRWRH</sequence>
<dbReference type="EMBL" id="JAMTCO010000007">
    <property type="protein sequence ID" value="MCP2270605.1"/>
    <property type="molecule type" value="Genomic_DNA"/>
</dbReference>
<reference evidence="2 3" key="1">
    <citation type="submission" date="2022-06" db="EMBL/GenBank/DDBJ databases">
        <title>Genomic Encyclopedia of Archaeal and Bacterial Type Strains, Phase II (KMG-II): from individual species to whole genera.</title>
        <authorList>
            <person name="Goeker M."/>
        </authorList>
    </citation>
    <scope>NUCLEOTIDE SEQUENCE [LARGE SCALE GENOMIC DNA]</scope>
    <source>
        <strain evidence="2 3">DSM 44255</strain>
    </source>
</reference>
<comment type="caution">
    <text evidence="2">The sequence shown here is derived from an EMBL/GenBank/DDBJ whole genome shotgun (WGS) entry which is preliminary data.</text>
</comment>
<evidence type="ECO:0000313" key="2">
    <source>
        <dbReference type="EMBL" id="MCP2270605.1"/>
    </source>
</evidence>
<organism evidence="2 3">
    <name type="scientific">Actinokineospora diospyrosa</name>
    <dbReference type="NCBI Taxonomy" id="103728"/>
    <lineage>
        <taxon>Bacteria</taxon>
        <taxon>Bacillati</taxon>
        <taxon>Actinomycetota</taxon>
        <taxon>Actinomycetes</taxon>
        <taxon>Pseudonocardiales</taxon>
        <taxon>Pseudonocardiaceae</taxon>
        <taxon>Actinokineospora</taxon>
    </lineage>
</organism>
<gene>
    <name evidence="2" type="ORF">LV75_003106</name>
</gene>
<evidence type="ECO:0000256" key="1">
    <source>
        <dbReference type="SAM" id="MobiDB-lite"/>
    </source>
</evidence>
<dbReference type="Proteomes" id="UP001205185">
    <property type="component" value="Unassembled WGS sequence"/>
</dbReference>
<evidence type="ECO:0008006" key="4">
    <source>
        <dbReference type="Google" id="ProtNLM"/>
    </source>
</evidence>
<name>A0ABT1ID99_9PSEU</name>